<dbReference type="Proteomes" id="UP000222788">
    <property type="component" value="Unassembled WGS sequence"/>
</dbReference>
<feature type="chain" id="PRO_5012858148" evidence="6">
    <location>
        <begin position="20"/>
        <end position="565"/>
    </location>
</feature>
<keyword evidence="3 5" id="KW-1133">Transmembrane helix</keyword>
<reference evidence="7 8" key="2">
    <citation type="journal article" date="2013" name="IMA Fungus">
        <title>IMA Genome-F 1: Ceratocystis fimbriata: Draft nuclear genome sequence for the plant pathogen, Ceratocystis fimbriata.</title>
        <authorList>
            <person name="Wilken P.M."/>
            <person name="Steenkamp E.T."/>
            <person name="Wingfield M.J."/>
            <person name="de Beer Z.W."/>
            <person name="Wingfield B.D."/>
        </authorList>
    </citation>
    <scope>NUCLEOTIDE SEQUENCE [LARGE SCALE GENOMIC DNA]</scope>
    <source>
        <strain evidence="7 8">CBS 114723</strain>
    </source>
</reference>
<dbReference type="Pfam" id="PF02535">
    <property type="entry name" value="Zip"/>
    <property type="match status" value="2"/>
</dbReference>
<keyword evidence="2 5" id="KW-0812">Transmembrane</keyword>
<dbReference type="GO" id="GO:0005385">
    <property type="term" value="F:zinc ion transmembrane transporter activity"/>
    <property type="evidence" value="ECO:0007669"/>
    <property type="project" value="TreeGrafter"/>
</dbReference>
<feature type="transmembrane region" description="Helical" evidence="5">
    <location>
        <begin position="545"/>
        <end position="562"/>
    </location>
</feature>
<feature type="transmembrane region" description="Helical" evidence="5">
    <location>
        <begin position="370"/>
        <end position="392"/>
    </location>
</feature>
<accession>A0A2C5WYV0</accession>
<feature type="transmembrane region" description="Helical" evidence="5">
    <location>
        <begin position="472"/>
        <end position="492"/>
    </location>
</feature>
<evidence type="ECO:0000256" key="5">
    <source>
        <dbReference type="SAM" id="Phobius"/>
    </source>
</evidence>
<feature type="transmembrane region" description="Helical" evidence="5">
    <location>
        <begin position="279"/>
        <end position="303"/>
    </location>
</feature>
<evidence type="ECO:0000256" key="2">
    <source>
        <dbReference type="ARBA" id="ARBA00022692"/>
    </source>
</evidence>
<evidence type="ECO:0000313" key="7">
    <source>
        <dbReference type="EMBL" id="PHH50973.1"/>
    </source>
</evidence>
<name>A0A2C5WYV0_9PEZI</name>
<evidence type="ECO:0000256" key="4">
    <source>
        <dbReference type="ARBA" id="ARBA00023136"/>
    </source>
</evidence>
<evidence type="ECO:0000313" key="8">
    <source>
        <dbReference type="Proteomes" id="UP000222788"/>
    </source>
</evidence>
<dbReference type="PANTHER" id="PTHR11040:SF44">
    <property type="entry name" value="PROTEIN ZNTC-RELATED"/>
    <property type="match status" value="1"/>
</dbReference>
<evidence type="ECO:0000256" key="1">
    <source>
        <dbReference type="ARBA" id="ARBA00004141"/>
    </source>
</evidence>
<feature type="signal peptide" evidence="6">
    <location>
        <begin position="1"/>
        <end position="19"/>
    </location>
</feature>
<feature type="transmembrane region" description="Helical" evidence="5">
    <location>
        <begin position="251"/>
        <end position="272"/>
    </location>
</feature>
<organism evidence="7 8">
    <name type="scientific">Ceratocystis fimbriata CBS 114723</name>
    <dbReference type="NCBI Taxonomy" id="1035309"/>
    <lineage>
        <taxon>Eukaryota</taxon>
        <taxon>Fungi</taxon>
        <taxon>Dikarya</taxon>
        <taxon>Ascomycota</taxon>
        <taxon>Pezizomycotina</taxon>
        <taxon>Sordariomycetes</taxon>
        <taxon>Hypocreomycetidae</taxon>
        <taxon>Microascales</taxon>
        <taxon>Ceratocystidaceae</taxon>
        <taxon>Ceratocystis</taxon>
    </lineage>
</organism>
<proteinExistence type="predicted"/>
<dbReference type="OrthoDB" id="448280at2759"/>
<comment type="caution">
    <text evidence="7">The sequence shown here is derived from an EMBL/GenBank/DDBJ whole genome shotgun (WGS) entry which is preliminary data.</text>
</comment>
<feature type="transmembrane region" description="Helical" evidence="5">
    <location>
        <begin position="398"/>
        <end position="418"/>
    </location>
</feature>
<feature type="transmembrane region" description="Helical" evidence="5">
    <location>
        <begin position="323"/>
        <end position="342"/>
    </location>
</feature>
<keyword evidence="6" id="KW-0732">Signal</keyword>
<evidence type="ECO:0000256" key="6">
    <source>
        <dbReference type="SAM" id="SignalP"/>
    </source>
</evidence>
<keyword evidence="4 5" id="KW-0472">Membrane</keyword>
<evidence type="ECO:0000256" key="3">
    <source>
        <dbReference type="ARBA" id="ARBA00022989"/>
    </source>
</evidence>
<protein>
    <submittedName>
        <fullName evidence="7">Zinc transporter 9</fullName>
    </submittedName>
</protein>
<dbReference type="GO" id="GO:0005886">
    <property type="term" value="C:plasma membrane"/>
    <property type="evidence" value="ECO:0007669"/>
    <property type="project" value="TreeGrafter"/>
</dbReference>
<sequence>MTRPSLLFLLSAGLTAVAAQSTAVETGTSSHDDHDHDHDEGTSISAISDCYVKDSTQYCFSGHDEVYVVGSVTDSEDLPTSYSGCHNHGSKIFCMSGSNEVEVAFVNAPSTTTTAAAVTTAPPTSTTATEAPVTAVSECHTHGSQLHCMAGTVEYLVGVPVTQATSLPTRYDGCHSHGSELFCVDENGNDVSLTREDSEASSSTSTTSTTSKADMDCHFHAGVEHCVPKDGSAIAVSCERVDRDYDVKLRVGLLFVILATSAIGVFGPIFLTSILPNKLGFAFVVLKQFGTGVIISTALVHLLTHAMLMFENECLGRLKYESTATAIVMAGVFVSFLTEYMGHRYINWKQSKNKANPEQNALELALSNEMVNIVVMEAGIVFHSLLIGLTLVVTGDSAFMTLFIVIIFHQMFEGIALGSRIATLGTGKTSALAGLGHHHTGEHNHDKSAVQVIDSPAHSVTEAPRVSMVKKLLLASTFALVTPIGMAIGIGVLDHFNGNDKETIIAIGTLDAFSAGILLWVGLVEMWAVDWMHGELANSSPIRTALGMFGLISGMILMSFLGKWA</sequence>
<gene>
    <name evidence="7" type="primary">ZIP9</name>
    <name evidence="7" type="ORF">CFIMG_004687RA</name>
</gene>
<feature type="transmembrane region" description="Helical" evidence="5">
    <location>
        <begin position="504"/>
        <end position="524"/>
    </location>
</feature>
<keyword evidence="8" id="KW-1185">Reference proteome</keyword>
<dbReference type="InterPro" id="IPR003689">
    <property type="entry name" value="ZIP"/>
</dbReference>
<dbReference type="STRING" id="1035309.A0A2C5WYV0"/>
<dbReference type="PANTHER" id="PTHR11040">
    <property type="entry name" value="ZINC/IRON TRANSPORTER"/>
    <property type="match status" value="1"/>
</dbReference>
<dbReference type="AlphaFoldDB" id="A0A2C5WYV0"/>
<reference evidence="7 8" key="1">
    <citation type="journal article" date="2013" name="Fungal Biol.">
        <title>Analysis of microsatellite markers in the genome of the plant pathogen Ceratocystis fimbriata.</title>
        <authorList>
            <person name="Simpson M.C."/>
            <person name="Wilken P.M."/>
            <person name="Coetzee M.P."/>
            <person name="Wingfield M.J."/>
            <person name="Wingfield B.D."/>
        </authorList>
    </citation>
    <scope>NUCLEOTIDE SEQUENCE [LARGE SCALE GENOMIC DNA]</scope>
    <source>
        <strain evidence="7 8">CBS 114723</strain>
    </source>
</reference>
<comment type="subcellular location">
    <subcellularLocation>
        <location evidence="1">Membrane</location>
        <topology evidence="1">Multi-pass membrane protein</topology>
    </subcellularLocation>
</comment>
<dbReference type="EMBL" id="APWK03000107">
    <property type="protein sequence ID" value="PHH50973.1"/>
    <property type="molecule type" value="Genomic_DNA"/>
</dbReference>